<accession>A0A518BSG7</accession>
<dbReference type="PANTHER" id="PTHR43737:SF1">
    <property type="entry name" value="DUF1501 DOMAIN-CONTAINING PROTEIN"/>
    <property type="match status" value="1"/>
</dbReference>
<evidence type="ECO:0000313" key="2">
    <source>
        <dbReference type="Proteomes" id="UP000316921"/>
    </source>
</evidence>
<dbReference type="SUPFAM" id="SSF53649">
    <property type="entry name" value="Alkaline phosphatase-like"/>
    <property type="match status" value="1"/>
</dbReference>
<organism evidence="1 2">
    <name type="scientific">Engelhardtia mirabilis</name>
    <dbReference type="NCBI Taxonomy" id="2528011"/>
    <lineage>
        <taxon>Bacteria</taxon>
        <taxon>Pseudomonadati</taxon>
        <taxon>Planctomycetota</taxon>
        <taxon>Planctomycetia</taxon>
        <taxon>Planctomycetia incertae sedis</taxon>
        <taxon>Engelhardtia</taxon>
    </lineage>
</organism>
<proteinExistence type="predicted"/>
<dbReference type="RefSeq" id="WP_145070253.1">
    <property type="nucleotide sequence ID" value="NZ_CP036287.1"/>
</dbReference>
<protein>
    <recommendedName>
        <fullName evidence="3">DUF1501 domain-containing protein</fullName>
    </recommendedName>
</protein>
<gene>
    <name evidence="1" type="ORF">Pla133_50310</name>
</gene>
<dbReference type="Proteomes" id="UP000316921">
    <property type="component" value="Chromosome"/>
</dbReference>
<evidence type="ECO:0000313" key="1">
    <source>
        <dbReference type="EMBL" id="QDU69908.1"/>
    </source>
</evidence>
<name>A0A518BSG7_9BACT</name>
<dbReference type="PANTHER" id="PTHR43737">
    <property type="entry name" value="BLL7424 PROTEIN"/>
    <property type="match status" value="1"/>
</dbReference>
<dbReference type="InterPro" id="IPR017850">
    <property type="entry name" value="Alkaline_phosphatase_core_sf"/>
</dbReference>
<keyword evidence="2" id="KW-1185">Reference proteome</keyword>
<dbReference type="InterPro" id="IPR010869">
    <property type="entry name" value="DUF1501"/>
</dbReference>
<dbReference type="Pfam" id="PF07394">
    <property type="entry name" value="DUF1501"/>
    <property type="match status" value="1"/>
</dbReference>
<evidence type="ECO:0008006" key="3">
    <source>
        <dbReference type="Google" id="ProtNLM"/>
    </source>
</evidence>
<reference evidence="1 2" key="1">
    <citation type="submission" date="2019-02" db="EMBL/GenBank/DDBJ databases">
        <title>Deep-cultivation of Planctomycetes and their phenomic and genomic characterization uncovers novel biology.</title>
        <authorList>
            <person name="Wiegand S."/>
            <person name="Jogler M."/>
            <person name="Boedeker C."/>
            <person name="Pinto D."/>
            <person name="Vollmers J."/>
            <person name="Rivas-Marin E."/>
            <person name="Kohn T."/>
            <person name="Peeters S.H."/>
            <person name="Heuer A."/>
            <person name="Rast P."/>
            <person name="Oberbeckmann S."/>
            <person name="Bunk B."/>
            <person name="Jeske O."/>
            <person name="Meyerdierks A."/>
            <person name="Storesund J.E."/>
            <person name="Kallscheuer N."/>
            <person name="Luecker S."/>
            <person name="Lage O.M."/>
            <person name="Pohl T."/>
            <person name="Merkel B.J."/>
            <person name="Hornburger P."/>
            <person name="Mueller R.-W."/>
            <person name="Bruemmer F."/>
            <person name="Labrenz M."/>
            <person name="Spormann A.M."/>
            <person name="Op den Camp H."/>
            <person name="Overmann J."/>
            <person name="Amann R."/>
            <person name="Jetten M.S.M."/>
            <person name="Mascher T."/>
            <person name="Medema M.H."/>
            <person name="Devos D.P."/>
            <person name="Kaster A.-K."/>
            <person name="Ovreas L."/>
            <person name="Rohde M."/>
            <person name="Galperin M.Y."/>
            <person name="Jogler C."/>
        </authorList>
    </citation>
    <scope>NUCLEOTIDE SEQUENCE [LARGE SCALE GENOMIC DNA]</scope>
    <source>
        <strain evidence="1 2">Pla133</strain>
    </source>
</reference>
<dbReference type="EMBL" id="CP036287">
    <property type="protein sequence ID" value="QDU69908.1"/>
    <property type="molecule type" value="Genomic_DNA"/>
</dbReference>
<dbReference type="Gene3D" id="3.40.720.10">
    <property type="entry name" value="Alkaline Phosphatase, subunit A"/>
    <property type="match status" value="1"/>
</dbReference>
<dbReference type="AlphaFoldDB" id="A0A518BSG7"/>
<sequence length="410" mass="43321">MDRRSLLLGSAGLFGGLALSSAHARPGGLVRLAGSLGARRETSPARLVLVGLSGGNDGLNTVIPLENDAYRRARPKLSAAADDARAIGDGFGFHASLEGLHRHFMEGRVALVHGVGYPDPNLSHFKSTDIWQTARASGRLSGPGWIGRLCQALHGAQAHAERVVHVGTALPYALYSSLHPAVAFAAPRDYRFARHGDDAARVGAGGMDHAGGEVSRLEFLREVMRDAHSSSDAVRRAIGNHATRVEFPDSPLGTSLAIVSALIESDLGCEVLSVELSGFDTHNNQLSRQRSNLSELDGALAAFLDELEQMPGARRTAVLVSSEFGRRVGENASGGTDHGTAAPVLVCGPAVRGGQFGRAPSLTKLDDRENLIHTTDFRRVYASVVEDLFGAPSEPVLGGSYEPLKLIAKA</sequence>
<dbReference type="KEGG" id="pbap:Pla133_50310"/>